<dbReference type="EMBL" id="NGJZ01000001">
    <property type="protein sequence ID" value="RSU08679.1"/>
    <property type="molecule type" value="Genomic_DNA"/>
</dbReference>
<comment type="caution">
    <text evidence="2">The sequence shown here is derived from an EMBL/GenBank/DDBJ whole genome shotgun (WGS) entry which is preliminary data.</text>
</comment>
<evidence type="ECO:0000313" key="2">
    <source>
        <dbReference type="EMBL" id="RSU08679.1"/>
    </source>
</evidence>
<dbReference type="Proteomes" id="UP000288669">
    <property type="component" value="Unassembled WGS sequence"/>
</dbReference>
<organism evidence="2 3">
    <name type="scientific">Vagococcus entomophilus</name>
    <dbReference type="NCBI Taxonomy" id="1160095"/>
    <lineage>
        <taxon>Bacteria</taxon>
        <taxon>Bacillati</taxon>
        <taxon>Bacillota</taxon>
        <taxon>Bacilli</taxon>
        <taxon>Lactobacillales</taxon>
        <taxon>Enterococcaceae</taxon>
        <taxon>Vagococcus</taxon>
    </lineage>
</organism>
<evidence type="ECO:0000313" key="3">
    <source>
        <dbReference type="Proteomes" id="UP000288669"/>
    </source>
</evidence>
<proteinExistence type="predicted"/>
<protein>
    <submittedName>
        <fullName evidence="2">SprT family protein</fullName>
    </submittedName>
</protein>
<sequence>MTNAKGNYVAEHSEDAPLDTAKLQVLVESISEQVFSKPFLHKAIFNPRLRSTGGRYHLSDHHLDFNPKVYERYGMPELIQVIKHELCHYHLHIEGKGYQHKDPDFKNLLLETGGSRYVRSLIDQTTENYRQYECQKCHTLILRKRKINTSRFSCKCGGKLKLISLR</sequence>
<dbReference type="GO" id="GO:0006950">
    <property type="term" value="P:response to stress"/>
    <property type="evidence" value="ECO:0007669"/>
    <property type="project" value="UniProtKB-ARBA"/>
</dbReference>
<dbReference type="SMART" id="SM00731">
    <property type="entry name" value="SprT"/>
    <property type="match status" value="1"/>
</dbReference>
<evidence type="ECO:0000259" key="1">
    <source>
        <dbReference type="SMART" id="SM00731"/>
    </source>
</evidence>
<dbReference type="InterPro" id="IPR006640">
    <property type="entry name" value="SprT-like_domain"/>
</dbReference>
<reference evidence="2 3" key="1">
    <citation type="submission" date="2017-05" db="EMBL/GenBank/DDBJ databases">
        <title>Vagococcus spp. assemblies.</title>
        <authorList>
            <person name="Gulvik C.A."/>
        </authorList>
    </citation>
    <scope>NUCLEOTIDE SEQUENCE [LARGE SCALE GENOMIC DNA]</scope>
    <source>
        <strain evidence="2 3">DSM 24756</strain>
    </source>
</reference>
<dbReference type="AlphaFoldDB" id="A0A430AKT4"/>
<dbReference type="OrthoDB" id="9799909at2"/>
<name>A0A430AKT4_9ENTE</name>
<gene>
    <name evidence="2" type="ORF">CBF30_05490</name>
</gene>
<accession>A0A430AKT4</accession>
<keyword evidence="3" id="KW-1185">Reference proteome</keyword>
<dbReference type="NCBIfam" id="NF003339">
    <property type="entry name" value="PRK04351.1"/>
    <property type="match status" value="1"/>
</dbReference>
<dbReference type="RefSeq" id="WP_126823508.1">
    <property type="nucleotide sequence ID" value="NZ_JBHLWU010000001.1"/>
</dbReference>
<dbReference type="Pfam" id="PF10263">
    <property type="entry name" value="SprT-like"/>
    <property type="match status" value="1"/>
</dbReference>
<feature type="domain" description="SprT-like" evidence="1">
    <location>
        <begin position="21"/>
        <end position="163"/>
    </location>
</feature>